<keyword evidence="3" id="KW-0812">Transmembrane</keyword>
<evidence type="ECO:0000256" key="4">
    <source>
        <dbReference type="SAM" id="SignalP"/>
    </source>
</evidence>
<comment type="caution">
    <text evidence="5">The sequence shown here is derived from an EMBL/GenBank/DDBJ whole genome shotgun (WGS) entry which is preliminary data.</text>
</comment>
<dbReference type="PANTHER" id="PTHR24652">
    <property type="entry name" value="LOW-DENSITY LIPOPROTEIN RECEPTOR CLASS A DOMAIN-CONTAINING PROTEIN 2"/>
    <property type="match status" value="1"/>
</dbReference>
<dbReference type="PROSITE" id="PS50068">
    <property type="entry name" value="LDLRA_2"/>
    <property type="match status" value="1"/>
</dbReference>
<dbReference type="InterPro" id="IPR023415">
    <property type="entry name" value="LDLR_class-A_CS"/>
</dbReference>
<feature type="signal peptide" evidence="4">
    <location>
        <begin position="1"/>
        <end position="31"/>
    </location>
</feature>
<dbReference type="PANTHER" id="PTHR24652:SF67">
    <property type="entry name" value="LOW-DENSITY LIPOPROTEIN RECEPTOR CLASS A DOMAIN-CONTAINING PROTEIN 2"/>
    <property type="match status" value="1"/>
</dbReference>
<dbReference type="Gene3D" id="4.10.400.10">
    <property type="entry name" value="Low-density Lipoprotein Receptor"/>
    <property type="match status" value="1"/>
</dbReference>
<evidence type="ECO:0000313" key="6">
    <source>
        <dbReference type="Proteomes" id="UP000663828"/>
    </source>
</evidence>
<dbReference type="AlphaFoldDB" id="A0A814Q8J3"/>
<accession>A0A814Q8J3</accession>
<dbReference type="InterPro" id="IPR042333">
    <property type="entry name" value="LRAD2/Mig-13-like"/>
</dbReference>
<dbReference type="InterPro" id="IPR036055">
    <property type="entry name" value="LDL_receptor-like_sf"/>
</dbReference>
<feature type="chain" id="PRO_5032432190" description="CUB domain-containing protein" evidence="4">
    <location>
        <begin position="32"/>
        <end position="338"/>
    </location>
</feature>
<keyword evidence="3" id="KW-0472">Membrane</keyword>
<evidence type="ECO:0008006" key="7">
    <source>
        <dbReference type="Google" id="ProtNLM"/>
    </source>
</evidence>
<dbReference type="InterPro" id="IPR035914">
    <property type="entry name" value="Sperma_CUB_dom_sf"/>
</dbReference>
<dbReference type="SUPFAM" id="SSF49854">
    <property type="entry name" value="Spermadhesin, CUB domain"/>
    <property type="match status" value="1"/>
</dbReference>
<organism evidence="5 6">
    <name type="scientific">Adineta ricciae</name>
    <name type="common">Rotifer</name>
    <dbReference type="NCBI Taxonomy" id="249248"/>
    <lineage>
        <taxon>Eukaryota</taxon>
        <taxon>Metazoa</taxon>
        <taxon>Spiralia</taxon>
        <taxon>Gnathifera</taxon>
        <taxon>Rotifera</taxon>
        <taxon>Eurotatoria</taxon>
        <taxon>Bdelloidea</taxon>
        <taxon>Adinetida</taxon>
        <taxon>Adinetidae</taxon>
        <taxon>Adineta</taxon>
    </lineage>
</organism>
<evidence type="ECO:0000313" key="5">
    <source>
        <dbReference type="EMBL" id="CAF1115816.1"/>
    </source>
</evidence>
<evidence type="ECO:0000256" key="1">
    <source>
        <dbReference type="ARBA" id="ARBA00023157"/>
    </source>
</evidence>
<proteinExistence type="predicted"/>
<comment type="caution">
    <text evidence="2">Lacks conserved residue(s) required for the propagation of feature annotation.</text>
</comment>
<evidence type="ECO:0000256" key="2">
    <source>
        <dbReference type="PROSITE-ProRule" id="PRU00124"/>
    </source>
</evidence>
<feature type="disulfide bond" evidence="2">
    <location>
        <begin position="208"/>
        <end position="226"/>
    </location>
</feature>
<evidence type="ECO:0000256" key="3">
    <source>
        <dbReference type="SAM" id="Phobius"/>
    </source>
</evidence>
<keyword evidence="3" id="KW-1133">Transmembrane helix</keyword>
<reference evidence="5" key="1">
    <citation type="submission" date="2021-02" db="EMBL/GenBank/DDBJ databases">
        <authorList>
            <person name="Nowell W R."/>
        </authorList>
    </citation>
    <scope>NUCLEOTIDE SEQUENCE</scope>
</reference>
<name>A0A814Q8J3_ADIRI</name>
<dbReference type="EMBL" id="CAJNOR010001295">
    <property type="protein sequence ID" value="CAF1115816.1"/>
    <property type="molecule type" value="Genomic_DNA"/>
</dbReference>
<keyword evidence="1 2" id="KW-1015">Disulfide bond</keyword>
<gene>
    <name evidence="5" type="ORF">XAT740_LOCUS19108</name>
</gene>
<dbReference type="Pfam" id="PF00057">
    <property type="entry name" value="Ldl_recept_a"/>
    <property type="match status" value="1"/>
</dbReference>
<dbReference type="InterPro" id="IPR002172">
    <property type="entry name" value="LDrepeatLR_classA_rpt"/>
</dbReference>
<dbReference type="PROSITE" id="PS01209">
    <property type="entry name" value="LDLRA_1"/>
    <property type="match status" value="1"/>
</dbReference>
<dbReference type="Proteomes" id="UP000663828">
    <property type="component" value="Unassembled WGS sequence"/>
</dbReference>
<dbReference type="SUPFAM" id="SSF57424">
    <property type="entry name" value="LDL receptor-like module"/>
    <property type="match status" value="1"/>
</dbReference>
<dbReference type="SMART" id="SM00192">
    <property type="entry name" value="LDLa"/>
    <property type="match status" value="1"/>
</dbReference>
<sequence length="338" mass="38386">MLIHCQTILCNVLSHLLLAVFINTCVLQAQASSRNDHAHYPIARTRQGEVFFMTSVPIDGIKRSHICGDGYRIEGALIKSYPYSRGETYSPYEDCYMTFQARRSNNLIRIRILTMDINDIHRGINCLDSLRFYKSPYILEKDKLNSVECGQLNESHNFSFISPTGIVTAHFSTDGGNVYGLGFKVVLTSFHYSSPSYPCDPTDDEFLCGNGECISSSLLCDGVPHCLDGSDEAHNHACSVRSIDSVNHATTDKYPSLPKYQQWRGILIIAFFLIILFVFILFTIYFLCRRCCCPNEISIRHTANIRSEGNHRKHGARTRVITHNKRNCKHFPDNRNLV</sequence>
<keyword evidence="4" id="KW-0732">Signal</keyword>
<feature type="transmembrane region" description="Helical" evidence="3">
    <location>
        <begin position="266"/>
        <end position="287"/>
    </location>
</feature>
<dbReference type="CDD" id="cd00112">
    <property type="entry name" value="LDLa"/>
    <property type="match status" value="1"/>
</dbReference>
<dbReference type="Gene3D" id="2.60.120.290">
    <property type="entry name" value="Spermadhesin, CUB domain"/>
    <property type="match status" value="1"/>
</dbReference>
<protein>
    <recommendedName>
        <fullName evidence="7">CUB domain-containing protein</fullName>
    </recommendedName>
</protein>
<keyword evidence="6" id="KW-1185">Reference proteome</keyword>